<protein>
    <submittedName>
        <fullName evidence="2">Uncharacterized protein</fullName>
    </submittedName>
</protein>
<sequence length="1582" mass="178812">MTRILMNCVLIFIIVPHELITVWSENNILEKTWSRKKITKALKDMNLIELTEFQYPILIAPNEIASNNGTLNCETFKTIQNKRPKTYNGVADMQCYGWIDSCQSIRDDITRKHPAIYCFSERYKRLTWVRDGNSTQYGYETRKCKKTKLQSDNATKSKKDINNTCLCKCTRKSDNPESNTTNWAFSLQPQISNIENNKVVTGVRIANHSKMIYLEIKERRIGSYEDDNWKPPVSLKDLKRDVDYIFLRPDSRSINLDVIFLPDNYVVTGVKFSKIRVAYAEKRGWALRLKVQGTQIDWATKKLLTNTSTWFDSDTFAESSTDHKQKRYGISMQRLDPSSPMHDHDKVYESNTYVEFTTTELIRDLGRFTIPYMNTSPIQARTNKQLLDGVGLVYKGNKNYVDYIIPVVRSTLNSDFENNATVAIMAKRNQTDVFMNEDVEDITILNENQIKSVVTNDKKIPGSRLENITIKTTTEETIEKKYTIDERRSQLTTGKKNQANESLTDARNQLEKPMSAKETVKISTIEAVVAGRSVTEEQNTVSILTTESKEQEFLTIGSSKNSIEYEYSGINATQKIMPVVNAIGEKIKESDRLEKMTGKEILLEKSVIEANTTEVTIGKGSTTHTGFINIKRLEKINKNKSISQANTPEVIITEKESNAGKQTTELVVLEGNIRQEFHENGSIEDNLLDAHSEKSTTEDIMTADNTIELTTENHRATIATQLESSTTEKILSEISVKEKNKMEVNTEKQNMMLADAIMESSMIPASEDSNMTEEQTILPTTTDKSMQEKIYKSESSDTNLTDAYIEKSLTEESTTIRNAIESTTENQGVIIGSYLESTTTNENSGGIGVEEKIEMQTTTEKLNMMLENQSVIIGPYLGSTTTNENSGEIGVEEKIEMQTTTEKLNMMLGEAIVETSTTETTTERSNMIKGEIMISTTTDRTIQEEIYKIESSNINMTNDYSEKSTTEESMTTGNVIESTTENHSSTIGAYLESTTTEEFLSEIGVKERYKMEVTTEKQNMMLAGATVKSSTTEASTIESSMTDGGIMISTSTDRTIQEETYKIESSDMNITNVYSEKSTTVDIMTAENSIEASTENQRVTIIEESTNNNIMEVTGVKKALIDEYEIDRNISESTPREETLTNKIMSNENTSTLKKPDEEEISTKVVIEETTVMVPEIITANTLETITEAENLTNVRPAKNNTTEAITDERNVAERQYTILTTTKQSMRNELYTSESSAIHMLDAYSERNVTAEITLPGDTTETITENYNITTTSQTKSITVTKIQSEESVKERNDIETITETAKTSTMKIKTEVEHMKEAENIEANMVGKVRIDEARKDILKERTSVPTIENRFMIETIEKEGIISKIKTKNTDIEIPHLKFHVERAKNMSEISTKNINRTEVTTVKENDFEETAADVSTGNKTMGKEFITEKKLTENRINEAIAIEENTMEKSLKNEPHSSGSLEISELQTYLEKSTTEKALERENTIKTQTSNNSTTDKTTAETTMQNDELVKYKNMLESNAAKKSITKKTTIMKNEKGLEQSTLGRCRTRKRWQDNSGNTLHVHIISHVIILISIILVL</sequence>
<dbReference type="EMBL" id="JAQQBR010000001">
    <property type="protein sequence ID" value="KAK0182827.1"/>
    <property type="molecule type" value="Genomic_DNA"/>
</dbReference>
<dbReference type="Proteomes" id="UP001168972">
    <property type="component" value="Unassembled WGS sequence"/>
</dbReference>
<reference evidence="2" key="2">
    <citation type="submission" date="2023-03" db="EMBL/GenBank/DDBJ databases">
        <authorList>
            <person name="Inwood S.N."/>
            <person name="Skelly J.G."/>
            <person name="Guhlin J."/>
            <person name="Harrop T.W.R."/>
            <person name="Goldson S.G."/>
            <person name="Dearden P.K."/>
        </authorList>
    </citation>
    <scope>NUCLEOTIDE SEQUENCE</scope>
    <source>
        <strain evidence="2">Lincoln</strain>
        <tissue evidence="2">Whole body</tissue>
    </source>
</reference>
<comment type="caution">
    <text evidence="2">The sequence shown here is derived from an EMBL/GenBank/DDBJ whole genome shotgun (WGS) entry which is preliminary data.</text>
</comment>
<feature type="chain" id="PRO_5041431124" evidence="1">
    <location>
        <begin position="25"/>
        <end position="1582"/>
    </location>
</feature>
<keyword evidence="3" id="KW-1185">Reference proteome</keyword>
<dbReference type="InterPro" id="IPR032062">
    <property type="entry name" value="DUF4803"/>
</dbReference>
<reference evidence="2" key="1">
    <citation type="journal article" date="2023" name="bioRxiv">
        <title>Scaffold-level genome assemblies of two parasitoid biocontrol wasps reveal the parthenogenesis mechanism and an associated novel virus.</title>
        <authorList>
            <person name="Inwood S."/>
            <person name="Skelly J."/>
            <person name="Guhlin J."/>
            <person name="Harrop T."/>
            <person name="Goldson S."/>
            <person name="Dearden P."/>
        </authorList>
    </citation>
    <scope>NUCLEOTIDE SEQUENCE</scope>
    <source>
        <strain evidence="2">Lincoln</strain>
        <tissue evidence="2">Whole body</tissue>
    </source>
</reference>
<accession>A0AA39G783</accession>
<evidence type="ECO:0000256" key="1">
    <source>
        <dbReference type="SAM" id="SignalP"/>
    </source>
</evidence>
<keyword evidence="1" id="KW-0732">Signal</keyword>
<organism evidence="2 3">
    <name type="scientific">Microctonus hyperodae</name>
    <name type="common">Parasitoid wasp</name>
    <dbReference type="NCBI Taxonomy" id="165561"/>
    <lineage>
        <taxon>Eukaryota</taxon>
        <taxon>Metazoa</taxon>
        <taxon>Ecdysozoa</taxon>
        <taxon>Arthropoda</taxon>
        <taxon>Hexapoda</taxon>
        <taxon>Insecta</taxon>
        <taxon>Pterygota</taxon>
        <taxon>Neoptera</taxon>
        <taxon>Endopterygota</taxon>
        <taxon>Hymenoptera</taxon>
        <taxon>Apocrita</taxon>
        <taxon>Ichneumonoidea</taxon>
        <taxon>Braconidae</taxon>
        <taxon>Euphorinae</taxon>
        <taxon>Microctonus</taxon>
    </lineage>
</organism>
<proteinExistence type="predicted"/>
<dbReference type="PANTHER" id="PTHR47890:SF1">
    <property type="entry name" value="LD24308P"/>
    <property type="match status" value="1"/>
</dbReference>
<dbReference type="PANTHER" id="PTHR47890">
    <property type="entry name" value="LD24308P"/>
    <property type="match status" value="1"/>
</dbReference>
<gene>
    <name evidence="2" type="ORF">PV327_000921</name>
</gene>
<dbReference type="Pfam" id="PF16061">
    <property type="entry name" value="DUF4803"/>
    <property type="match status" value="1"/>
</dbReference>
<feature type="signal peptide" evidence="1">
    <location>
        <begin position="1"/>
        <end position="24"/>
    </location>
</feature>
<evidence type="ECO:0000313" key="3">
    <source>
        <dbReference type="Proteomes" id="UP001168972"/>
    </source>
</evidence>
<name>A0AA39G783_MICHY</name>
<evidence type="ECO:0000313" key="2">
    <source>
        <dbReference type="EMBL" id="KAK0182827.1"/>
    </source>
</evidence>